<evidence type="ECO:0000313" key="6">
    <source>
        <dbReference type="EMBL" id="RTR26776.1"/>
    </source>
</evidence>
<comment type="caution">
    <text evidence="6">The sequence shown here is derived from an EMBL/GenBank/DDBJ whole genome shotgun (WGS) entry which is preliminary data.</text>
</comment>
<evidence type="ECO:0000256" key="1">
    <source>
        <dbReference type="ARBA" id="ARBA00022723"/>
    </source>
</evidence>
<evidence type="ECO:0000256" key="2">
    <source>
        <dbReference type="ARBA" id="ARBA00022771"/>
    </source>
</evidence>
<dbReference type="SUPFAM" id="SSF57716">
    <property type="entry name" value="Glucocorticoid receptor-like (DNA-binding domain)"/>
    <property type="match status" value="1"/>
</dbReference>
<dbReference type="InterPro" id="IPR020458">
    <property type="entry name" value="Znf_DskA_TraR_CS"/>
</dbReference>
<keyword evidence="7" id="KW-1185">Reference proteome</keyword>
<evidence type="ECO:0000256" key="4">
    <source>
        <dbReference type="PROSITE-ProRule" id="PRU00510"/>
    </source>
</evidence>
<dbReference type="GO" id="GO:0008270">
    <property type="term" value="F:zinc ion binding"/>
    <property type="evidence" value="ECO:0007669"/>
    <property type="project" value="UniProtKB-KW"/>
</dbReference>
<keyword evidence="1" id="KW-0479">Metal-binding</keyword>
<dbReference type="Pfam" id="PF01258">
    <property type="entry name" value="zf-dskA_traR"/>
    <property type="match status" value="1"/>
</dbReference>
<protein>
    <submittedName>
        <fullName evidence="6">TraR/DksA family transcriptional regulator</fullName>
    </submittedName>
</protein>
<proteinExistence type="predicted"/>
<sequence>MSISHIRHELSQLETHLRKEIGALAEINQVSLEAETSSLCEIIEVLTKAGLCDHPLFSKLTKLDAAICQLDIGVYGLCSDCESEIESERLTLDPIEQRCANCAEQYEHEHRQELRLTH</sequence>
<evidence type="ECO:0000313" key="7">
    <source>
        <dbReference type="Proteomes" id="UP000282060"/>
    </source>
</evidence>
<name>A0A3S0I3T8_9GAMM</name>
<organism evidence="6 7">
    <name type="scientific">Shewanella atlantica</name>
    <dbReference type="NCBI Taxonomy" id="271099"/>
    <lineage>
        <taxon>Bacteria</taxon>
        <taxon>Pseudomonadati</taxon>
        <taxon>Pseudomonadota</taxon>
        <taxon>Gammaproteobacteria</taxon>
        <taxon>Alteromonadales</taxon>
        <taxon>Shewanellaceae</taxon>
        <taxon>Shewanella</taxon>
    </lineage>
</organism>
<gene>
    <name evidence="6" type="ORF">EKG39_21285</name>
</gene>
<dbReference type="RefSeq" id="WP_012143197.1">
    <property type="nucleotide sequence ID" value="NZ_RXNV01000019.1"/>
</dbReference>
<dbReference type="EMBL" id="RXNV01000019">
    <property type="protein sequence ID" value="RTR26776.1"/>
    <property type="molecule type" value="Genomic_DNA"/>
</dbReference>
<dbReference type="PROSITE" id="PS01102">
    <property type="entry name" value="ZF_DKSA_1"/>
    <property type="match status" value="1"/>
</dbReference>
<keyword evidence="3" id="KW-0862">Zinc</keyword>
<reference evidence="6 7" key="1">
    <citation type="submission" date="2018-12" db="EMBL/GenBank/DDBJ databases">
        <authorList>
            <person name="Yu L."/>
        </authorList>
    </citation>
    <scope>NUCLEOTIDE SEQUENCE [LARGE SCALE GENOMIC DNA]</scope>
    <source>
        <strain evidence="6 7">HAW-EB5</strain>
    </source>
</reference>
<dbReference type="PROSITE" id="PS51128">
    <property type="entry name" value="ZF_DKSA_2"/>
    <property type="match status" value="1"/>
</dbReference>
<dbReference type="Gene3D" id="1.20.120.910">
    <property type="entry name" value="DksA, coiled-coil domain"/>
    <property type="match status" value="1"/>
</dbReference>
<dbReference type="OrthoDB" id="6064855at2"/>
<keyword evidence="2" id="KW-0863">Zinc-finger</keyword>
<feature type="zinc finger region" description="dksA C4-type" evidence="4">
    <location>
        <begin position="78"/>
        <end position="102"/>
    </location>
</feature>
<accession>A0A3S0I3T8</accession>
<feature type="domain" description="Zinc finger DksA/TraR C4-type" evidence="5">
    <location>
        <begin position="74"/>
        <end position="108"/>
    </location>
</feature>
<dbReference type="Proteomes" id="UP000282060">
    <property type="component" value="Unassembled WGS sequence"/>
</dbReference>
<dbReference type="InterPro" id="IPR000962">
    <property type="entry name" value="Znf_DskA_TraR"/>
</dbReference>
<dbReference type="AlphaFoldDB" id="A0A3S0I3T8"/>
<evidence type="ECO:0000256" key="3">
    <source>
        <dbReference type="ARBA" id="ARBA00022833"/>
    </source>
</evidence>
<evidence type="ECO:0000259" key="5">
    <source>
        <dbReference type="Pfam" id="PF01258"/>
    </source>
</evidence>